<dbReference type="EMBL" id="UYWY01021071">
    <property type="protein sequence ID" value="VDM43311.1"/>
    <property type="molecule type" value="Genomic_DNA"/>
</dbReference>
<accession>A0A183UU20</accession>
<dbReference type="AlphaFoldDB" id="A0A183UU20"/>
<dbReference type="Proteomes" id="UP000050794">
    <property type="component" value="Unassembled WGS sequence"/>
</dbReference>
<name>A0A183UU20_TOXCA</name>
<evidence type="ECO:0000313" key="1">
    <source>
        <dbReference type="EMBL" id="VDM43311.1"/>
    </source>
</evidence>
<organism evidence="2 3">
    <name type="scientific">Toxocara canis</name>
    <name type="common">Canine roundworm</name>
    <dbReference type="NCBI Taxonomy" id="6265"/>
    <lineage>
        <taxon>Eukaryota</taxon>
        <taxon>Metazoa</taxon>
        <taxon>Ecdysozoa</taxon>
        <taxon>Nematoda</taxon>
        <taxon>Chromadorea</taxon>
        <taxon>Rhabditida</taxon>
        <taxon>Spirurina</taxon>
        <taxon>Ascaridomorpha</taxon>
        <taxon>Ascaridoidea</taxon>
        <taxon>Toxocaridae</taxon>
        <taxon>Toxocara</taxon>
    </lineage>
</organism>
<sequence length="287" mass="32666">MFVWLISREPELCAAYRRDFVIFILLKTQRGSVPLDEIMRVRAVCEARWINKPTPCALYSSLSPALLATFWVGEHCYEINTESCLALQQSSGCDSDFARQICPITCGGCKEPHDDVGHPLVTIPHPPPDVVVEAETTEKPPKKKKEKKLSIQQSCTIEDVALKTCKKALKKCKKDVGDRKQEGYSEKLRKCVEIEGTRHMELMLRSAAVASIMQLCDAATTLIGWRIVVRNMHGLLLYHFQEVEISKRTLNGVERNTKPQRMLLQKSGMHFRLKEKDADMELHETKK</sequence>
<proteinExistence type="predicted"/>
<reference evidence="1 2" key="2">
    <citation type="submission" date="2018-11" db="EMBL/GenBank/DDBJ databases">
        <authorList>
            <consortium name="Pathogen Informatics"/>
        </authorList>
    </citation>
    <scope>NUCLEOTIDE SEQUENCE [LARGE SCALE GENOMIC DNA]</scope>
</reference>
<dbReference type="WBParaSite" id="TCNE_0001199001-mRNA-1">
    <property type="protein sequence ID" value="TCNE_0001199001-mRNA-1"/>
    <property type="gene ID" value="TCNE_0001199001"/>
</dbReference>
<protein>
    <submittedName>
        <fullName evidence="3">ShKT domain-containing protein</fullName>
    </submittedName>
</protein>
<reference evidence="3" key="1">
    <citation type="submission" date="2016-06" db="UniProtKB">
        <authorList>
            <consortium name="WormBaseParasite"/>
        </authorList>
    </citation>
    <scope>IDENTIFICATION</scope>
</reference>
<evidence type="ECO:0000313" key="2">
    <source>
        <dbReference type="Proteomes" id="UP000050794"/>
    </source>
</evidence>
<gene>
    <name evidence="1" type="ORF">TCNE_LOCUS11990</name>
</gene>
<evidence type="ECO:0000313" key="3">
    <source>
        <dbReference type="WBParaSite" id="TCNE_0001199001-mRNA-1"/>
    </source>
</evidence>
<keyword evidence="2" id="KW-1185">Reference proteome</keyword>